<feature type="transmembrane region" description="Helical" evidence="1">
    <location>
        <begin position="153"/>
        <end position="179"/>
    </location>
</feature>
<feature type="transmembrane region" description="Helical" evidence="1">
    <location>
        <begin position="12"/>
        <end position="32"/>
    </location>
</feature>
<proteinExistence type="predicted"/>
<reference evidence="2 3" key="1">
    <citation type="submission" date="2016-10" db="EMBL/GenBank/DDBJ databases">
        <authorList>
            <person name="de Groot N.N."/>
        </authorList>
    </citation>
    <scope>NUCLEOTIDE SEQUENCE [LARGE SCALE GENOMIC DNA]</scope>
    <source>
        <strain evidence="2 3">LMG 2247</strain>
    </source>
</reference>
<dbReference type="InterPro" id="IPR005625">
    <property type="entry name" value="PepSY-ass_TM"/>
</dbReference>
<dbReference type="AlphaFoldDB" id="A0A1G8C1G8"/>
<name>A0A1G8C1G8_9BURK</name>
<dbReference type="Proteomes" id="UP000199706">
    <property type="component" value="Unassembled WGS sequence"/>
</dbReference>
<evidence type="ECO:0000313" key="2">
    <source>
        <dbReference type="EMBL" id="SDH39214.1"/>
    </source>
</evidence>
<dbReference type="PANTHER" id="PTHR34219:SF5">
    <property type="entry name" value="BLR4505 PROTEIN"/>
    <property type="match status" value="1"/>
</dbReference>
<keyword evidence="1" id="KW-0812">Transmembrane</keyword>
<keyword evidence="1" id="KW-1133">Transmembrane helix</keyword>
<evidence type="ECO:0000256" key="1">
    <source>
        <dbReference type="SAM" id="Phobius"/>
    </source>
</evidence>
<gene>
    <name evidence="2" type="ORF">SAMN05216466_109233</name>
</gene>
<keyword evidence="1" id="KW-0472">Membrane</keyword>
<dbReference type="RefSeq" id="WP_090686507.1">
    <property type="nucleotide sequence ID" value="NZ_CADERL010000004.1"/>
</dbReference>
<dbReference type="PANTHER" id="PTHR34219">
    <property type="entry name" value="IRON-REGULATED INNER MEMBRANE PROTEIN-RELATED"/>
    <property type="match status" value="1"/>
</dbReference>
<sequence length="405" mass="44055">MRPILVRLHRWFGIGTALFLFVSGLTGAVIAWNQELDALLNPEFYYARSAAPALSSLELANRVEAADPHLRVTYLPLGVVPGRTLLMRVEGRRDPSTGQPYALGFNQIAVDPATGRIQARRDWGALSLKRLNLMPFLYQFHYTLYLPTTGNGIAIGVWLLGIVAIVWLFDSVIALVLAFPSFKAWRKSLAFRVQRGGYALVFDLHRSGGVWVWGLLGVIALTSIGMNLAQPVMRPVVSLFSTLTPEPESNPELLAPHPAGAASLSRERIVALATAAGQEMKLSAAPGATFEIASLNLYGVGYFKPGGDYADGSLGNAWIYWDAQTGRQVGGSVPWRGSAGDVFMQAQFPLHSGRILGLPGRVLVSFMGVMVALLSATGLVIWFKKLKARRTAARRAKAPKTVVFR</sequence>
<feature type="transmembrane region" description="Helical" evidence="1">
    <location>
        <begin position="210"/>
        <end position="229"/>
    </location>
</feature>
<protein>
    <submittedName>
        <fullName evidence="2">Uncharacterized iron-regulated membrane protein</fullName>
    </submittedName>
</protein>
<organism evidence="2 3">
    <name type="scientific">Paraburkholderia phenazinium</name>
    <dbReference type="NCBI Taxonomy" id="60549"/>
    <lineage>
        <taxon>Bacteria</taxon>
        <taxon>Pseudomonadati</taxon>
        <taxon>Pseudomonadota</taxon>
        <taxon>Betaproteobacteria</taxon>
        <taxon>Burkholderiales</taxon>
        <taxon>Burkholderiaceae</taxon>
        <taxon>Paraburkholderia</taxon>
    </lineage>
</organism>
<accession>A0A1G8C1G8</accession>
<dbReference type="EMBL" id="FNCJ01000009">
    <property type="protein sequence ID" value="SDH39214.1"/>
    <property type="molecule type" value="Genomic_DNA"/>
</dbReference>
<dbReference type="Pfam" id="PF03929">
    <property type="entry name" value="PepSY_TM"/>
    <property type="match status" value="1"/>
</dbReference>
<feature type="transmembrane region" description="Helical" evidence="1">
    <location>
        <begin position="362"/>
        <end position="383"/>
    </location>
</feature>
<dbReference type="OrthoDB" id="7238323at2"/>
<evidence type="ECO:0000313" key="3">
    <source>
        <dbReference type="Proteomes" id="UP000199706"/>
    </source>
</evidence>